<dbReference type="InterPro" id="IPR019999">
    <property type="entry name" value="Anth_synth_I-like"/>
</dbReference>
<keyword evidence="4" id="KW-0479">Metal-binding</keyword>
<keyword evidence="6 11" id="KW-0456">Lyase</keyword>
<dbReference type="InterPro" id="IPR015890">
    <property type="entry name" value="Chorismate_C"/>
</dbReference>
<dbReference type="GO" id="GO:0004049">
    <property type="term" value="F:anthranilate synthase activity"/>
    <property type="evidence" value="ECO:0007669"/>
    <property type="project" value="UniProtKB-EC"/>
</dbReference>
<proteinExistence type="predicted"/>
<dbReference type="STRING" id="525898.Sdel_0572"/>
<dbReference type="Pfam" id="PF00425">
    <property type="entry name" value="Chorismate_bind"/>
    <property type="match status" value="1"/>
</dbReference>
<organism evidence="11 12">
    <name type="scientific">Sulfurospirillum deleyianum (strain ATCC 51133 / DSM 6946 / 5175)</name>
    <dbReference type="NCBI Taxonomy" id="525898"/>
    <lineage>
        <taxon>Bacteria</taxon>
        <taxon>Pseudomonadati</taxon>
        <taxon>Campylobacterota</taxon>
        <taxon>Epsilonproteobacteria</taxon>
        <taxon>Campylobacterales</taxon>
        <taxon>Sulfurospirillaceae</taxon>
        <taxon>Sulfurospirillum</taxon>
    </lineage>
</organism>
<feature type="domain" description="Chorismate-utilising enzyme C-terminal" evidence="9">
    <location>
        <begin position="204"/>
        <end position="457"/>
    </location>
</feature>
<protein>
    <recommendedName>
        <fullName evidence="3">Anthranilate synthase component 1</fullName>
    </recommendedName>
</protein>
<dbReference type="SUPFAM" id="SSF56322">
    <property type="entry name" value="ADC synthase"/>
    <property type="match status" value="1"/>
</dbReference>
<accession>D1AZZ1</accession>
<evidence type="ECO:0000256" key="2">
    <source>
        <dbReference type="ARBA" id="ARBA00011575"/>
    </source>
</evidence>
<dbReference type="AlphaFoldDB" id="D1AZZ1"/>
<dbReference type="PANTHER" id="PTHR11236">
    <property type="entry name" value="AMINOBENZOATE/ANTHRANILATE SYNTHASE"/>
    <property type="match status" value="1"/>
</dbReference>
<dbReference type="Proteomes" id="UP000002222">
    <property type="component" value="Chromosome"/>
</dbReference>
<feature type="domain" description="Anthranilate synthase component I N-terminal" evidence="10">
    <location>
        <begin position="10"/>
        <end position="161"/>
    </location>
</feature>
<comment type="cofactor">
    <cofactor evidence="1">
        <name>Mg(2+)</name>
        <dbReference type="ChEBI" id="CHEBI:18420"/>
    </cofactor>
</comment>
<dbReference type="GO" id="GO:0046872">
    <property type="term" value="F:metal ion binding"/>
    <property type="evidence" value="ECO:0007669"/>
    <property type="project" value="UniProtKB-KW"/>
</dbReference>
<evidence type="ECO:0000256" key="1">
    <source>
        <dbReference type="ARBA" id="ARBA00001946"/>
    </source>
</evidence>
<keyword evidence="12" id="KW-1185">Reference proteome</keyword>
<evidence type="ECO:0000259" key="10">
    <source>
        <dbReference type="Pfam" id="PF04715"/>
    </source>
</evidence>
<dbReference type="Pfam" id="PF04715">
    <property type="entry name" value="Anth_synt_I_N"/>
    <property type="match status" value="1"/>
</dbReference>
<gene>
    <name evidence="11" type="ordered locus">Sdel_0572</name>
</gene>
<reference evidence="11 12" key="2">
    <citation type="journal article" date="2010" name="Stand. Genomic Sci.">
        <title>Complete genome sequence of Sulfurospirillum deleyianum type strain (5175).</title>
        <authorList>
            <person name="Sikorski J."/>
            <person name="Lapidus A."/>
            <person name="Copeland A."/>
            <person name="Glavina Del Rio T."/>
            <person name="Nolan M."/>
            <person name="Lucas S."/>
            <person name="Chen F."/>
            <person name="Tice H."/>
            <person name="Cheng J.F."/>
            <person name="Saunders E."/>
            <person name="Bruce D."/>
            <person name="Goodwin L."/>
            <person name="Pitluck S."/>
            <person name="Ovchinnikova G."/>
            <person name="Pati A."/>
            <person name="Ivanova N."/>
            <person name="Mavromatis K."/>
            <person name="Chen A."/>
            <person name="Palaniappan K."/>
            <person name="Chain P."/>
            <person name="Land M."/>
            <person name="Hauser L."/>
            <person name="Chang Y.J."/>
            <person name="Jeffries C.D."/>
            <person name="Brettin T."/>
            <person name="Detter J.C."/>
            <person name="Han C."/>
            <person name="Rohde M."/>
            <person name="Lang E."/>
            <person name="Spring S."/>
            <person name="Goker M."/>
            <person name="Bristow J."/>
            <person name="Eisen J.A."/>
            <person name="Markowitz V."/>
            <person name="Hugenholtz P."/>
            <person name="Kyrpides N.C."/>
            <person name="Klenk H.P."/>
        </authorList>
    </citation>
    <scope>NUCLEOTIDE SEQUENCE [LARGE SCALE GENOMIC DNA]</scope>
    <source>
        <strain evidence="12">ATCC 51133 / DSM 6946 / 5175</strain>
    </source>
</reference>
<comment type="catalytic activity">
    <reaction evidence="8">
        <text>chorismate + L-glutamine = anthranilate + pyruvate + L-glutamate + H(+)</text>
        <dbReference type="Rhea" id="RHEA:21732"/>
        <dbReference type="ChEBI" id="CHEBI:15361"/>
        <dbReference type="ChEBI" id="CHEBI:15378"/>
        <dbReference type="ChEBI" id="CHEBI:16567"/>
        <dbReference type="ChEBI" id="CHEBI:29748"/>
        <dbReference type="ChEBI" id="CHEBI:29985"/>
        <dbReference type="ChEBI" id="CHEBI:58359"/>
        <dbReference type="EC" id="4.1.3.27"/>
    </reaction>
</comment>
<evidence type="ECO:0000313" key="11">
    <source>
        <dbReference type="EMBL" id="ACZ11608.1"/>
    </source>
</evidence>
<dbReference type="OrthoDB" id="9803598at2"/>
<evidence type="ECO:0000256" key="7">
    <source>
        <dbReference type="ARBA" id="ARBA00025634"/>
    </source>
</evidence>
<dbReference type="InterPro" id="IPR005801">
    <property type="entry name" value="ADC_synthase"/>
</dbReference>
<dbReference type="RefSeq" id="WP_012856374.1">
    <property type="nucleotide sequence ID" value="NC_013512.1"/>
</dbReference>
<evidence type="ECO:0000256" key="3">
    <source>
        <dbReference type="ARBA" id="ARBA00020653"/>
    </source>
</evidence>
<evidence type="ECO:0000256" key="4">
    <source>
        <dbReference type="ARBA" id="ARBA00022723"/>
    </source>
</evidence>
<evidence type="ECO:0000256" key="6">
    <source>
        <dbReference type="ARBA" id="ARBA00023239"/>
    </source>
</evidence>
<dbReference type="EMBL" id="CP001816">
    <property type="protein sequence ID" value="ACZ11608.1"/>
    <property type="molecule type" value="Genomic_DNA"/>
</dbReference>
<dbReference type="eggNOG" id="COG0147">
    <property type="taxonomic scope" value="Bacteria"/>
</dbReference>
<evidence type="ECO:0000259" key="9">
    <source>
        <dbReference type="Pfam" id="PF00425"/>
    </source>
</evidence>
<dbReference type="HOGENOM" id="CLU_006493_9_3_7"/>
<dbReference type="PANTHER" id="PTHR11236:SF48">
    <property type="entry name" value="ISOCHORISMATE SYNTHASE MENF"/>
    <property type="match status" value="1"/>
</dbReference>
<dbReference type="KEGG" id="sdl:Sdel_0572"/>
<sequence length="470" mass="53262">MLYARKILFDQLTPITIFAKLQNYFDGELCFLFESAINNNDGNFSFLFIGAHERIIHHHHTSLHIDESGNTHPLGNSPFPYLKERYKSLDQPFYQAKAKELGVGFVDGFIGYIGYDAVQIFEPKLKASMGNLRDELDIPEVDLMRPKLVCTFSHKSNTLTLTTFLPALAEKFEAIEAVLKEPHIYIPIQTADIDSNKGSFAFSKEAFFTMVKKSKEMIRSGDVFQILMSNRFTQYAHIDRLSFYRILRQKNPSPYMFYLSYPKFAIIGSSPEVMVGLKDGHILLRPIAGTRKRGSTYEKDMAYEAEMLHDEKERAEHLMLIDLGRNDVGRVAKVGSVNVKEMMRVERYSHVMHMVSDIEAELDSSHDMFDLFAATFTAGTMTGTPKIRAMQLISDFEGIKRSFYSGAAGYFGFDGNMDSCIMIRTAYLDDEKIVFQAGAGIVADSKPELEYLEVTNKLGAMTSSLHDLKA</sequence>
<name>D1AZZ1_SULD5</name>
<dbReference type="Gene3D" id="3.60.120.10">
    <property type="entry name" value="Anthranilate synthase"/>
    <property type="match status" value="1"/>
</dbReference>
<dbReference type="InterPro" id="IPR006805">
    <property type="entry name" value="Anth_synth_I_N"/>
</dbReference>
<evidence type="ECO:0000313" key="12">
    <source>
        <dbReference type="Proteomes" id="UP000002222"/>
    </source>
</evidence>
<evidence type="ECO:0000256" key="5">
    <source>
        <dbReference type="ARBA" id="ARBA00022842"/>
    </source>
</evidence>
<reference evidence="12" key="1">
    <citation type="submission" date="2009-11" db="EMBL/GenBank/DDBJ databases">
        <title>The complete genome of Sulfurospirillum deleyianum DSM 6946.</title>
        <authorList>
            <consortium name="US DOE Joint Genome Institute (JGI-PGF)"/>
            <person name="Lucas S."/>
            <person name="Copeland A."/>
            <person name="Lapidus A."/>
            <person name="Glavina del Rio T."/>
            <person name="Dalin E."/>
            <person name="Tice H."/>
            <person name="Bruce D."/>
            <person name="Goodwin L."/>
            <person name="Pitluck S."/>
            <person name="Kyrpides N."/>
            <person name="Mavromatis K."/>
            <person name="Ivanova N."/>
            <person name="Ovchinnikova G."/>
            <person name="Munk A.C."/>
            <person name="Lu M."/>
            <person name="Brettin T."/>
            <person name="Detter J.C."/>
            <person name="Han C."/>
            <person name="Tapia R."/>
            <person name="Larimer F."/>
            <person name="Land M."/>
            <person name="Hauser L."/>
            <person name="Markowitz V."/>
            <person name="Cheng J.F."/>
            <person name="Hugenholtz P."/>
            <person name="Woyke T."/>
            <person name="Wu D."/>
            <person name="Aumann P."/>
            <person name="Schneider S."/>
            <person name="Lang E."/>
            <person name="Spring S."/>
            <person name="Klenk H.P."/>
            <person name="Eisen J.A."/>
        </authorList>
    </citation>
    <scope>NUCLEOTIDE SEQUENCE [LARGE SCALE GENOMIC DNA]</scope>
    <source>
        <strain evidence="12">ATCC 51133 / DSM 6946 / 5175</strain>
    </source>
</reference>
<dbReference type="PRINTS" id="PR00095">
    <property type="entry name" value="ANTSNTHASEI"/>
</dbReference>
<keyword evidence="5" id="KW-0460">Magnesium</keyword>
<comment type="function">
    <text evidence="7">Part of a heterotetrameric complex that catalyzes the two-step biosynthesis of anthranilate, an intermediate in the biosynthesis of L-tryptophan. In the first step, the glutamine-binding beta subunit (TrpG) of anthranilate synthase (AS) provides the glutamine amidotransferase activity which generates ammonia as a substrate that, along with chorismate, is used in the second step, catalyzed by the large alpha subunit of AS (TrpE) to produce anthranilate. In the absence of TrpG, TrpE can synthesize anthranilate directly from chorismate and high concentrations of ammonia.</text>
</comment>
<evidence type="ECO:0000256" key="8">
    <source>
        <dbReference type="ARBA" id="ARBA00047683"/>
    </source>
</evidence>
<comment type="subunit">
    <text evidence="2">Heterotetramer consisting of two non-identical subunits: a beta subunit (TrpG) and a large alpha subunit (TrpE).</text>
</comment>
<dbReference type="GO" id="GO:0000162">
    <property type="term" value="P:L-tryptophan biosynthetic process"/>
    <property type="evidence" value="ECO:0007669"/>
    <property type="project" value="TreeGrafter"/>
</dbReference>